<dbReference type="InterPro" id="IPR053876">
    <property type="entry name" value="Phage_int_M"/>
</dbReference>
<accession>A0A202B5N4</accession>
<evidence type="ECO:0000256" key="4">
    <source>
        <dbReference type="ARBA" id="ARBA00023172"/>
    </source>
</evidence>
<dbReference type="InterPro" id="IPR025166">
    <property type="entry name" value="Integrase_DNA_bind_dom"/>
</dbReference>
<dbReference type="AlphaFoldDB" id="A0A202B5N4"/>
<evidence type="ECO:0000313" key="9">
    <source>
        <dbReference type="Proteomes" id="UP000196342"/>
    </source>
</evidence>
<dbReference type="RefSeq" id="WP_087698500.1">
    <property type="nucleotide sequence ID" value="NZ_NHOO01000016.1"/>
</dbReference>
<gene>
    <name evidence="8" type="ORF">CBW21_17695</name>
</gene>
<feature type="domain" description="Tyr recombinase" evidence="6">
    <location>
        <begin position="199"/>
        <end position="383"/>
    </location>
</feature>
<evidence type="ECO:0000259" key="6">
    <source>
        <dbReference type="PROSITE" id="PS51898"/>
    </source>
</evidence>
<evidence type="ECO:0000256" key="2">
    <source>
        <dbReference type="ARBA" id="ARBA00022908"/>
    </source>
</evidence>
<dbReference type="Gene3D" id="1.10.443.10">
    <property type="entry name" value="Intergrase catalytic core"/>
    <property type="match status" value="1"/>
</dbReference>
<evidence type="ECO:0000256" key="5">
    <source>
        <dbReference type="PROSITE-ProRule" id="PRU01248"/>
    </source>
</evidence>
<dbReference type="Proteomes" id="UP000196342">
    <property type="component" value="Unassembled WGS sequence"/>
</dbReference>
<evidence type="ECO:0000259" key="7">
    <source>
        <dbReference type="PROSITE" id="PS51900"/>
    </source>
</evidence>
<protein>
    <submittedName>
        <fullName evidence="8">Integrase</fullName>
    </submittedName>
</protein>
<comment type="similarity">
    <text evidence="1">Belongs to the 'phage' integrase family.</text>
</comment>
<evidence type="ECO:0000313" key="8">
    <source>
        <dbReference type="EMBL" id="OVE46729.1"/>
    </source>
</evidence>
<dbReference type="Pfam" id="PF00589">
    <property type="entry name" value="Phage_integrase"/>
    <property type="match status" value="1"/>
</dbReference>
<dbReference type="PROSITE" id="PS51898">
    <property type="entry name" value="TYR_RECOMBINASE"/>
    <property type="match status" value="1"/>
</dbReference>
<dbReference type="Pfam" id="PF22022">
    <property type="entry name" value="Phage_int_M"/>
    <property type="match status" value="1"/>
</dbReference>
<dbReference type="InterPro" id="IPR002104">
    <property type="entry name" value="Integrase_catalytic"/>
</dbReference>
<dbReference type="EMBL" id="NHOO01000016">
    <property type="protein sequence ID" value="OVE46729.1"/>
    <property type="molecule type" value="Genomic_DNA"/>
</dbReference>
<feature type="domain" description="Core-binding (CB)" evidence="7">
    <location>
        <begin position="97"/>
        <end position="176"/>
    </location>
</feature>
<evidence type="ECO:0000256" key="1">
    <source>
        <dbReference type="ARBA" id="ARBA00008857"/>
    </source>
</evidence>
<dbReference type="CDD" id="cd00801">
    <property type="entry name" value="INT_P4_C"/>
    <property type="match status" value="1"/>
</dbReference>
<reference evidence="8 9" key="1">
    <citation type="submission" date="2017-05" db="EMBL/GenBank/DDBJ databases">
        <title>Chromobacterium violaceum GHPS1 isolated from Hydrocarbon polluted soil in French Guiana display an awesome secondary metabolite arsenal and a battery of drug and heavy-metal-resistance and detoxification of xenobiotics proteins.</title>
        <authorList>
            <person name="Belbahri L."/>
        </authorList>
    </citation>
    <scope>NUCLEOTIDE SEQUENCE [LARGE SCALE GENOMIC DNA]</scope>
    <source>
        <strain evidence="8 9">GHPS1</strain>
    </source>
</reference>
<comment type="caution">
    <text evidence="8">The sequence shown here is derived from an EMBL/GenBank/DDBJ whole genome shotgun (WGS) entry which is preliminary data.</text>
</comment>
<dbReference type="Pfam" id="PF13356">
    <property type="entry name" value="Arm-DNA-bind_3"/>
    <property type="match status" value="1"/>
</dbReference>
<dbReference type="InterPro" id="IPR011010">
    <property type="entry name" value="DNA_brk_join_enz"/>
</dbReference>
<keyword evidence="4" id="KW-0233">DNA recombination</keyword>
<dbReference type="InterPro" id="IPR044068">
    <property type="entry name" value="CB"/>
</dbReference>
<dbReference type="Gene3D" id="3.30.160.390">
    <property type="entry name" value="Integrase, DNA-binding domain"/>
    <property type="match status" value="1"/>
</dbReference>
<dbReference type="InterPro" id="IPR038488">
    <property type="entry name" value="Integrase_DNA-bd_sf"/>
</dbReference>
<dbReference type="SUPFAM" id="SSF56349">
    <property type="entry name" value="DNA breaking-rejoining enzymes"/>
    <property type="match status" value="1"/>
</dbReference>
<dbReference type="PANTHER" id="PTHR30629:SF2">
    <property type="entry name" value="PROPHAGE INTEGRASE INTS-RELATED"/>
    <property type="match status" value="1"/>
</dbReference>
<dbReference type="InterPro" id="IPR010998">
    <property type="entry name" value="Integrase_recombinase_N"/>
</dbReference>
<proteinExistence type="inferred from homology"/>
<keyword evidence="3 5" id="KW-0238">DNA-binding</keyword>
<dbReference type="InterPro" id="IPR050808">
    <property type="entry name" value="Phage_Integrase"/>
</dbReference>
<evidence type="ECO:0000256" key="3">
    <source>
        <dbReference type="ARBA" id="ARBA00023125"/>
    </source>
</evidence>
<dbReference type="GO" id="GO:0003677">
    <property type="term" value="F:DNA binding"/>
    <property type="evidence" value="ECO:0007669"/>
    <property type="project" value="UniProtKB-UniRule"/>
</dbReference>
<sequence>MLTDTKLKNLKPQDKLYKVADRDGLYVAVSPAGTVTFRYDYRLNGRRETLTIGRYGPAGITLAAAREALIEAKKDIAAGKSPAKEKQRGKKQERAAKTFAEFTVAWLEDYGMAESTKAMRESILNRDILPTFKNRKLSEISDEDLRDLCDKIKDRGAPATAVHAREIIQQIYRWAIGKGQKVVNPADTVSASSIATFKPKDRALSPDEVRIFFEQLENVSTLPTIRLALKLVLLTMVRKSELLNATWDEVNFTDAVWTIPATRMKARRPHNVYLAQQAFDIMVALKTCAGGSKFILPSRYEGDKGMSNSTLNRVIDVTVERAQAQGLALEPFSVHDLRRTGSSLLHEAGFNSDWIEKCLAHEQKGVRAVYNKAEYSVQRQHMLQEWAAMVDGWIAGKPYKPALLPPSM</sequence>
<dbReference type="PANTHER" id="PTHR30629">
    <property type="entry name" value="PROPHAGE INTEGRASE"/>
    <property type="match status" value="1"/>
</dbReference>
<keyword evidence="2" id="KW-0229">DNA integration</keyword>
<keyword evidence="9" id="KW-1185">Reference proteome</keyword>
<name>A0A202B5N4_CHRVL</name>
<dbReference type="InterPro" id="IPR013762">
    <property type="entry name" value="Integrase-like_cat_sf"/>
</dbReference>
<dbReference type="PROSITE" id="PS51900">
    <property type="entry name" value="CB"/>
    <property type="match status" value="1"/>
</dbReference>
<dbReference type="GO" id="GO:0006310">
    <property type="term" value="P:DNA recombination"/>
    <property type="evidence" value="ECO:0007669"/>
    <property type="project" value="UniProtKB-KW"/>
</dbReference>
<organism evidence="8 9">
    <name type="scientific">Chromobacterium violaceum</name>
    <dbReference type="NCBI Taxonomy" id="536"/>
    <lineage>
        <taxon>Bacteria</taxon>
        <taxon>Pseudomonadati</taxon>
        <taxon>Pseudomonadota</taxon>
        <taxon>Betaproteobacteria</taxon>
        <taxon>Neisseriales</taxon>
        <taxon>Chromobacteriaceae</taxon>
        <taxon>Chromobacterium</taxon>
    </lineage>
</organism>
<dbReference type="GO" id="GO:0015074">
    <property type="term" value="P:DNA integration"/>
    <property type="evidence" value="ECO:0007669"/>
    <property type="project" value="UniProtKB-KW"/>
</dbReference>
<dbReference type="Gene3D" id="1.10.150.130">
    <property type="match status" value="1"/>
</dbReference>